<feature type="domain" description="Ig-like" evidence="12">
    <location>
        <begin position="118"/>
        <end position="215"/>
    </location>
</feature>
<dbReference type="EMBL" id="JAWDJR010000010">
    <property type="protein sequence ID" value="KAK9968360.1"/>
    <property type="molecule type" value="Genomic_DNA"/>
</dbReference>
<dbReference type="Gene3D" id="2.60.40.10">
    <property type="entry name" value="Immunoglobulins"/>
    <property type="match status" value="2"/>
</dbReference>
<dbReference type="SUPFAM" id="SSF48726">
    <property type="entry name" value="Immunoglobulin"/>
    <property type="match status" value="2"/>
</dbReference>
<feature type="domain" description="Ig-like" evidence="12">
    <location>
        <begin position="35"/>
        <end position="112"/>
    </location>
</feature>
<feature type="transmembrane region" description="Helical" evidence="11">
    <location>
        <begin position="6"/>
        <end position="23"/>
    </location>
</feature>
<keyword evidence="3 11" id="KW-0812">Transmembrane</keyword>
<keyword evidence="14" id="KW-1185">Reference proteome</keyword>
<evidence type="ECO:0000256" key="5">
    <source>
        <dbReference type="ARBA" id="ARBA00022989"/>
    </source>
</evidence>
<dbReference type="SMART" id="SM00409">
    <property type="entry name" value="IG"/>
    <property type="match status" value="2"/>
</dbReference>
<organism evidence="13 14">
    <name type="scientific">Culter alburnus</name>
    <name type="common">Topmouth culter</name>
    <dbReference type="NCBI Taxonomy" id="194366"/>
    <lineage>
        <taxon>Eukaryota</taxon>
        <taxon>Metazoa</taxon>
        <taxon>Chordata</taxon>
        <taxon>Craniata</taxon>
        <taxon>Vertebrata</taxon>
        <taxon>Euteleostomi</taxon>
        <taxon>Actinopterygii</taxon>
        <taxon>Neopterygii</taxon>
        <taxon>Teleostei</taxon>
        <taxon>Ostariophysi</taxon>
        <taxon>Cypriniformes</taxon>
        <taxon>Xenocyprididae</taxon>
        <taxon>Xenocypridinae</taxon>
        <taxon>Culter</taxon>
    </lineage>
</organism>
<evidence type="ECO:0000256" key="9">
    <source>
        <dbReference type="ARBA" id="ARBA00023180"/>
    </source>
</evidence>
<dbReference type="InterPro" id="IPR003599">
    <property type="entry name" value="Ig_sub"/>
</dbReference>
<evidence type="ECO:0000256" key="10">
    <source>
        <dbReference type="ARBA" id="ARBA00023319"/>
    </source>
</evidence>
<feature type="transmembrane region" description="Helical" evidence="11">
    <location>
        <begin position="229"/>
        <end position="247"/>
    </location>
</feature>
<dbReference type="InterPro" id="IPR036179">
    <property type="entry name" value="Ig-like_dom_sf"/>
</dbReference>
<evidence type="ECO:0000256" key="3">
    <source>
        <dbReference type="ARBA" id="ARBA00022692"/>
    </source>
</evidence>
<dbReference type="InterPro" id="IPR013106">
    <property type="entry name" value="Ig_V-set"/>
</dbReference>
<dbReference type="InterPro" id="IPR013783">
    <property type="entry name" value="Ig-like_fold"/>
</dbReference>
<keyword evidence="9" id="KW-0325">Glycoprotein</keyword>
<keyword evidence="8" id="KW-0675">Receptor</keyword>
<dbReference type="InterPro" id="IPR051713">
    <property type="entry name" value="T-cell_Activation_Regulation"/>
</dbReference>
<name>A0AAW2A3X2_CULAL</name>
<evidence type="ECO:0000256" key="2">
    <source>
        <dbReference type="ARBA" id="ARBA00022475"/>
    </source>
</evidence>
<evidence type="ECO:0000256" key="7">
    <source>
        <dbReference type="ARBA" id="ARBA00023157"/>
    </source>
</evidence>
<proteinExistence type="predicted"/>
<dbReference type="GO" id="GO:0031295">
    <property type="term" value="P:T cell costimulation"/>
    <property type="evidence" value="ECO:0007669"/>
    <property type="project" value="TreeGrafter"/>
</dbReference>
<sequence length="252" mass="28509">MCSIHMFLKWVTNCFLFLILIFLRHTDVESIRAFEGATVHLPCHSPPDDSELFSVEWTKYCATSKTICKWNINEITESSAGGCIPHFIFNRKSLSIENVQFSDSGNYSCKTTRLIPPPTLDNISNVILKVTGLSLQLLNSSNDTCVHLLCSLEGLNPELVNFTWSREGQRSLHLSTSYAMKSELRLCKPDWSDGDTITCHASYSIAQTPLSRNITLDFSNEGDQRSPEFCVVLFGTFIICIIFIWIVDKCLY</sequence>
<dbReference type="GO" id="GO:0007166">
    <property type="term" value="P:cell surface receptor signaling pathway"/>
    <property type="evidence" value="ECO:0007669"/>
    <property type="project" value="TreeGrafter"/>
</dbReference>
<dbReference type="InterPro" id="IPR007110">
    <property type="entry name" value="Ig-like_dom"/>
</dbReference>
<evidence type="ECO:0000256" key="8">
    <source>
        <dbReference type="ARBA" id="ARBA00023170"/>
    </source>
</evidence>
<dbReference type="Proteomes" id="UP001479290">
    <property type="component" value="Unassembled WGS sequence"/>
</dbReference>
<evidence type="ECO:0000256" key="4">
    <source>
        <dbReference type="ARBA" id="ARBA00022729"/>
    </source>
</evidence>
<keyword evidence="10" id="KW-0393">Immunoglobulin domain</keyword>
<keyword evidence="5 11" id="KW-1133">Transmembrane helix</keyword>
<comment type="caution">
    <text evidence="13">The sequence shown here is derived from an EMBL/GenBank/DDBJ whole genome shotgun (WGS) entry which is preliminary data.</text>
</comment>
<dbReference type="GO" id="GO:0042102">
    <property type="term" value="P:positive regulation of T cell proliferation"/>
    <property type="evidence" value="ECO:0007669"/>
    <property type="project" value="TreeGrafter"/>
</dbReference>
<dbReference type="PROSITE" id="PS50835">
    <property type="entry name" value="IG_LIKE"/>
    <property type="match status" value="2"/>
</dbReference>
<evidence type="ECO:0000313" key="13">
    <source>
        <dbReference type="EMBL" id="KAK9968360.1"/>
    </source>
</evidence>
<comment type="subcellular location">
    <subcellularLocation>
        <location evidence="1">Cell membrane</location>
        <topology evidence="1">Single-pass type I membrane protein</topology>
    </subcellularLocation>
</comment>
<evidence type="ECO:0000313" key="14">
    <source>
        <dbReference type="Proteomes" id="UP001479290"/>
    </source>
</evidence>
<dbReference type="GO" id="GO:0071222">
    <property type="term" value="P:cellular response to lipopolysaccharide"/>
    <property type="evidence" value="ECO:0007669"/>
    <property type="project" value="TreeGrafter"/>
</dbReference>
<dbReference type="AlphaFoldDB" id="A0AAW2A3X2"/>
<dbReference type="GO" id="GO:0006955">
    <property type="term" value="P:immune response"/>
    <property type="evidence" value="ECO:0007669"/>
    <property type="project" value="TreeGrafter"/>
</dbReference>
<dbReference type="GO" id="GO:0009897">
    <property type="term" value="C:external side of plasma membrane"/>
    <property type="evidence" value="ECO:0007669"/>
    <property type="project" value="TreeGrafter"/>
</dbReference>
<dbReference type="GO" id="GO:0042130">
    <property type="term" value="P:negative regulation of T cell proliferation"/>
    <property type="evidence" value="ECO:0007669"/>
    <property type="project" value="TreeGrafter"/>
</dbReference>
<keyword evidence="6 11" id="KW-0472">Membrane</keyword>
<evidence type="ECO:0000256" key="11">
    <source>
        <dbReference type="SAM" id="Phobius"/>
    </source>
</evidence>
<evidence type="ECO:0000256" key="1">
    <source>
        <dbReference type="ARBA" id="ARBA00004251"/>
    </source>
</evidence>
<keyword evidence="4" id="KW-0732">Signal</keyword>
<accession>A0AAW2A3X2</accession>
<protein>
    <recommendedName>
        <fullName evidence="12">Ig-like domain-containing protein</fullName>
    </recommendedName>
</protein>
<dbReference type="PANTHER" id="PTHR25466">
    <property type="entry name" value="T-LYMPHOCYTE ACTIVATION ANTIGEN"/>
    <property type="match status" value="1"/>
</dbReference>
<keyword evidence="7" id="KW-1015">Disulfide bond</keyword>
<gene>
    <name evidence="13" type="ORF">ABG768_002690</name>
</gene>
<evidence type="ECO:0000256" key="6">
    <source>
        <dbReference type="ARBA" id="ARBA00023136"/>
    </source>
</evidence>
<dbReference type="Pfam" id="PF07686">
    <property type="entry name" value="V-set"/>
    <property type="match status" value="1"/>
</dbReference>
<reference evidence="13 14" key="1">
    <citation type="submission" date="2024-05" db="EMBL/GenBank/DDBJ databases">
        <title>A high-quality chromosomal-level genome assembly of Topmouth culter (Culter alburnus).</title>
        <authorList>
            <person name="Zhao H."/>
        </authorList>
    </citation>
    <scope>NUCLEOTIDE SEQUENCE [LARGE SCALE GENOMIC DNA]</scope>
    <source>
        <strain evidence="13">CATC2023</strain>
        <tissue evidence="13">Muscle</tissue>
    </source>
</reference>
<dbReference type="PANTHER" id="PTHR25466:SF14">
    <property type="entry name" value="BUTYROPHILIN SUBFAMILY 2 MEMBER A2-LIKE-RELATED"/>
    <property type="match status" value="1"/>
</dbReference>
<keyword evidence="2" id="KW-1003">Cell membrane</keyword>
<evidence type="ECO:0000259" key="12">
    <source>
        <dbReference type="PROSITE" id="PS50835"/>
    </source>
</evidence>